<sequence length="267" mass="29996">MDIGNMAFQSPKKKRKLLKNPMPHQDYSQAPGILSPHLQKDEVPGIWMAKMSYGAWPGRGVLGSVAARGTRSRFTFEVGTAMERRRRRGCGQRRRGASARPRLLQPSRGVTPSMERRPLLRRRATALEGMRRRLRRGSDREGMRRREADRGIGGTHYEIFSVSYLANTAKEVNHARFEFHIQGKAIIWYRVLVTCQKRICCIGAAVGMPSGHIGRTMYTANCSFALILLAIFKASSTALYQTKISDLLLENAKLSAGIARNQHTVNT</sequence>
<feature type="region of interest" description="Disordered" evidence="1">
    <location>
        <begin position="84"/>
        <end position="111"/>
    </location>
</feature>
<organism evidence="2 3">
    <name type="scientific">Oryza rufipogon</name>
    <name type="common">Brownbeard rice</name>
    <name type="synonym">Asian wild rice</name>
    <dbReference type="NCBI Taxonomy" id="4529"/>
    <lineage>
        <taxon>Eukaryota</taxon>
        <taxon>Viridiplantae</taxon>
        <taxon>Streptophyta</taxon>
        <taxon>Embryophyta</taxon>
        <taxon>Tracheophyta</taxon>
        <taxon>Spermatophyta</taxon>
        <taxon>Magnoliopsida</taxon>
        <taxon>Liliopsida</taxon>
        <taxon>Poales</taxon>
        <taxon>Poaceae</taxon>
        <taxon>BOP clade</taxon>
        <taxon>Oryzoideae</taxon>
        <taxon>Oryzeae</taxon>
        <taxon>Oryzinae</taxon>
        <taxon>Oryza</taxon>
    </lineage>
</organism>
<keyword evidence="3" id="KW-1185">Reference proteome</keyword>
<evidence type="ECO:0000256" key="1">
    <source>
        <dbReference type="SAM" id="MobiDB-lite"/>
    </source>
</evidence>
<dbReference type="HOGENOM" id="CLU_1043460_0_0_1"/>
<dbReference type="Proteomes" id="UP000008022">
    <property type="component" value="Unassembled WGS sequence"/>
</dbReference>
<protein>
    <submittedName>
        <fullName evidence="2">Uncharacterized protein</fullName>
    </submittedName>
</protein>
<dbReference type="AlphaFoldDB" id="A0A0E0P3P4"/>
<reference evidence="2" key="2">
    <citation type="submission" date="2015-06" db="UniProtKB">
        <authorList>
            <consortium name="EnsemblPlants"/>
        </authorList>
    </citation>
    <scope>IDENTIFICATION</scope>
</reference>
<evidence type="ECO:0000313" key="3">
    <source>
        <dbReference type="Proteomes" id="UP000008022"/>
    </source>
</evidence>
<dbReference type="EnsemblPlants" id="ORUFI03G42150.1">
    <property type="protein sequence ID" value="ORUFI03G42150.1"/>
    <property type="gene ID" value="ORUFI03G42150"/>
</dbReference>
<reference evidence="3" key="1">
    <citation type="submission" date="2013-06" db="EMBL/GenBank/DDBJ databases">
        <authorList>
            <person name="Zhao Q."/>
        </authorList>
    </citation>
    <scope>NUCLEOTIDE SEQUENCE</scope>
    <source>
        <strain evidence="3">cv. W1943</strain>
    </source>
</reference>
<dbReference type="Gramene" id="ORUFI03G42150.1">
    <property type="protein sequence ID" value="ORUFI03G42150.1"/>
    <property type="gene ID" value="ORUFI03G42150"/>
</dbReference>
<name>A0A0E0P3P4_ORYRU</name>
<feature type="compositionally biased region" description="Basic residues" evidence="1">
    <location>
        <begin position="84"/>
        <end position="97"/>
    </location>
</feature>
<evidence type="ECO:0000313" key="2">
    <source>
        <dbReference type="EnsemblPlants" id="ORUFI03G42150.1"/>
    </source>
</evidence>
<proteinExistence type="predicted"/>
<accession>A0A0E0P3P4</accession>